<dbReference type="InterPro" id="IPR029063">
    <property type="entry name" value="SAM-dependent_MTases_sf"/>
</dbReference>
<evidence type="ECO:0000256" key="3">
    <source>
        <dbReference type="ARBA" id="ARBA00022679"/>
    </source>
</evidence>
<evidence type="ECO:0000313" key="5">
    <source>
        <dbReference type="EMBL" id="SVC23551.1"/>
    </source>
</evidence>
<dbReference type="Gene3D" id="3.40.50.12710">
    <property type="match status" value="1"/>
</dbReference>
<evidence type="ECO:0000256" key="2">
    <source>
        <dbReference type="ARBA" id="ARBA00022603"/>
    </source>
</evidence>
<keyword evidence="4" id="KW-0496">Mitochondrion</keyword>
<dbReference type="PANTHER" id="PTHR12049:SF7">
    <property type="entry name" value="PROTEIN ARGININE METHYLTRANSFERASE NDUFAF7, MITOCHONDRIAL"/>
    <property type="match status" value="1"/>
</dbReference>
<keyword evidence="2" id="KW-0489">Methyltransferase</keyword>
<evidence type="ECO:0000256" key="4">
    <source>
        <dbReference type="ARBA" id="ARBA00023128"/>
    </source>
</evidence>
<dbReference type="AlphaFoldDB" id="A0A382KLJ1"/>
<evidence type="ECO:0000256" key="1">
    <source>
        <dbReference type="ARBA" id="ARBA00004173"/>
    </source>
</evidence>
<protein>
    <recommendedName>
        <fullName evidence="6">Protein arginine methyltransferase NDUFAF7</fullName>
    </recommendedName>
</protein>
<name>A0A382KLJ1_9ZZZZ</name>
<dbReference type="EMBL" id="UINC01080531">
    <property type="protein sequence ID" value="SVC23551.1"/>
    <property type="molecule type" value="Genomic_DNA"/>
</dbReference>
<dbReference type="GO" id="GO:0032259">
    <property type="term" value="P:methylation"/>
    <property type="evidence" value="ECO:0007669"/>
    <property type="project" value="UniProtKB-KW"/>
</dbReference>
<proteinExistence type="predicted"/>
<dbReference type="SUPFAM" id="SSF53335">
    <property type="entry name" value="S-adenosyl-L-methionine-dependent methyltransferases"/>
    <property type="match status" value="1"/>
</dbReference>
<organism evidence="5">
    <name type="scientific">marine metagenome</name>
    <dbReference type="NCBI Taxonomy" id="408172"/>
    <lineage>
        <taxon>unclassified sequences</taxon>
        <taxon>metagenomes</taxon>
        <taxon>ecological metagenomes</taxon>
    </lineage>
</organism>
<accession>A0A382KLJ1</accession>
<keyword evidence="3" id="KW-0808">Transferase</keyword>
<dbReference type="InterPro" id="IPR038375">
    <property type="entry name" value="NDUFAF7_sf"/>
</dbReference>
<dbReference type="GO" id="GO:0005739">
    <property type="term" value="C:mitochondrion"/>
    <property type="evidence" value="ECO:0007669"/>
    <property type="project" value="UniProtKB-SubCell"/>
</dbReference>
<sequence>MNELAHLIHKEIRPNGAISFEQFMEHALYEPGLGYYETQREVGKKGDFFTSVSVGPLFGELLAFQFAQWLESIGRSVQLIEAGAHNGQLSCDVLNALEKWHPNIYRNVSVIIVEPSKQHQQWQAEVLMRHKGKVEWHCEIPKELCGIFFCNELLDAFPVQRLGWDANENSWFEWGVASEGERFVWRRMENLPMQFGCEEGLSDRYVTVQSTRREAFWMEVSNALSQGRIMAFDYGLESDAFFVPPRKNGTLRA</sequence>
<comment type="subcellular location">
    <subcellularLocation>
        <location evidence="1">Mitochondrion</location>
    </subcellularLocation>
</comment>
<dbReference type="Pfam" id="PF02636">
    <property type="entry name" value="Methyltransf_28"/>
    <property type="match status" value="1"/>
</dbReference>
<dbReference type="PANTHER" id="PTHR12049">
    <property type="entry name" value="PROTEIN ARGININE METHYLTRANSFERASE NDUFAF7, MITOCHONDRIAL"/>
    <property type="match status" value="1"/>
</dbReference>
<dbReference type="InterPro" id="IPR003788">
    <property type="entry name" value="NDUFAF7"/>
</dbReference>
<evidence type="ECO:0008006" key="6">
    <source>
        <dbReference type="Google" id="ProtNLM"/>
    </source>
</evidence>
<gene>
    <name evidence="5" type="ORF">METZ01_LOCUS276405</name>
</gene>
<reference evidence="5" key="1">
    <citation type="submission" date="2018-05" db="EMBL/GenBank/DDBJ databases">
        <authorList>
            <person name="Lanie J.A."/>
            <person name="Ng W.-L."/>
            <person name="Kazmierczak K.M."/>
            <person name="Andrzejewski T.M."/>
            <person name="Davidsen T.M."/>
            <person name="Wayne K.J."/>
            <person name="Tettelin H."/>
            <person name="Glass J.I."/>
            <person name="Rusch D."/>
            <person name="Podicherti R."/>
            <person name="Tsui H.-C.T."/>
            <person name="Winkler M.E."/>
        </authorList>
    </citation>
    <scope>NUCLEOTIDE SEQUENCE</scope>
</reference>
<dbReference type="GO" id="GO:0035243">
    <property type="term" value="F:protein-arginine omega-N symmetric methyltransferase activity"/>
    <property type="evidence" value="ECO:0007669"/>
    <property type="project" value="TreeGrafter"/>
</dbReference>
<feature type="non-terminal residue" evidence="5">
    <location>
        <position position="253"/>
    </location>
</feature>